<evidence type="ECO:0000256" key="5">
    <source>
        <dbReference type="ARBA" id="ARBA00023136"/>
    </source>
</evidence>
<evidence type="ECO:0000256" key="3">
    <source>
        <dbReference type="ARBA" id="ARBA00022981"/>
    </source>
</evidence>
<keyword evidence="3" id="KW-0730">Sialic acid</keyword>
<keyword evidence="5 9" id="KW-0472">Membrane</keyword>
<keyword evidence="4 9" id="KW-1133">Transmembrane helix</keyword>
<dbReference type="Pfam" id="PF01102">
    <property type="entry name" value="Glycophorin_A"/>
    <property type="match status" value="1"/>
</dbReference>
<dbReference type="InterPro" id="IPR049535">
    <property type="entry name" value="GYPA_B"/>
</dbReference>
<dbReference type="Gene3D" id="1.20.5.70">
    <property type="match status" value="1"/>
</dbReference>
<evidence type="ECO:0000256" key="4">
    <source>
        <dbReference type="ARBA" id="ARBA00022989"/>
    </source>
</evidence>
<dbReference type="Ensembl" id="ENSCCNT00000037494.1">
    <property type="protein sequence ID" value="ENSCCNP00000029741.1"/>
    <property type="gene ID" value="ENSCCNG00000028505.1"/>
</dbReference>
<feature type="transmembrane region" description="Helical" evidence="9">
    <location>
        <begin position="118"/>
        <end position="141"/>
    </location>
</feature>
<dbReference type="InterPro" id="IPR001195">
    <property type="entry name" value="Glycophorin"/>
</dbReference>
<keyword evidence="2 9" id="KW-0812">Transmembrane</keyword>
<reference evidence="10" key="1">
    <citation type="submission" date="2023-09" db="UniProtKB">
        <authorList>
            <consortium name="Ensembl"/>
        </authorList>
    </citation>
    <scope>IDENTIFICATION</scope>
</reference>
<evidence type="ECO:0000256" key="8">
    <source>
        <dbReference type="SAM" id="MobiDB-lite"/>
    </source>
</evidence>
<name>A0A8C0XKU5_CASCN</name>
<evidence type="ECO:0000256" key="6">
    <source>
        <dbReference type="ARBA" id="ARBA00023180"/>
    </source>
</evidence>
<keyword evidence="6" id="KW-0325">Glycoprotein</keyword>
<dbReference type="PANTHER" id="PTHR13813:SF3">
    <property type="entry name" value="GLYCOPHORIN-A"/>
    <property type="match status" value="1"/>
</dbReference>
<dbReference type="GO" id="GO:0005886">
    <property type="term" value="C:plasma membrane"/>
    <property type="evidence" value="ECO:0007669"/>
    <property type="project" value="TreeGrafter"/>
</dbReference>
<evidence type="ECO:0000256" key="2">
    <source>
        <dbReference type="ARBA" id="ARBA00022692"/>
    </source>
</evidence>
<dbReference type="PANTHER" id="PTHR13813">
    <property type="entry name" value="GLYCOPHORIN"/>
    <property type="match status" value="1"/>
</dbReference>
<dbReference type="AlphaFoldDB" id="A0A8C0XKU5"/>
<accession>A0A8C0XKU5</accession>
<comment type="subcellular location">
    <subcellularLocation>
        <location evidence="1">Membrane</location>
        <topology evidence="1">Single-pass membrane protein</topology>
    </subcellularLocation>
</comment>
<organism evidence="10">
    <name type="scientific">Castor canadensis</name>
    <name type="common">American beaver</name>
    <dbReference type="NCBI Taxonomy" id="51338"/>
    <lineage>
        <taxon>Eukaryota</taxon>
        <taxon>Metazoa</taxon>
        <taxon>Chordata</taxon>
        <taxon>Craniata</taxon>
        <taxon>Vertebrata</taxon>
        <taxon>Euteleostomi</taxon>
        <taxon>Mammalia</taxon>
        <taxon>Eutheria</taxon>
        <taxon>Euarchontoglires</taxon>
        <taxon>Glires</taxon>
        <taxon>Rodentia</taxon>
        <taxon>Castorimorpha</taxon>
        <taxon>Castoridae</taxon>
        <taxon>Castor</taxon>
    </lineage>
</organism>
<evidence type="ECO:0000313" key="10">
    <source>
        <dbReference type="Ensembl" id="ENSCCNP00000029741.1"/>
    </source>
</evidence>
<gene>
    <name evidence="10" type="primary">Gypa</name>
</gene>
<sequence>PQCTYTSTSHNASNIIKTSCVSVTALEVSTIGDLRYTSTAVPSSIASILDESDITTQETTVSVSPGAAAVTDGSISETSTWISSGLAASSQTSVSAVSPHPPFPETREQLEHIFSEPVIIVIVFGVMAGIFGTIFAIYACINQLTKKRPVDIQPPTLQDTDVPLSSVETGLPEQ</sequence>
<evidence type="ECO:0000256" key="9">
    <source>
        <dbReference type="SAM" id="Phobius"/>
    </source>
</evidence>
<feature type="region of interest" description="Disordered" evidence="8">
    <location>
        <begin position="151"/>
        <end position="174"/>
    </location>
</feature>
<proteinExistence type="predicted"/>
<evidence type="ECO:0000256" key="1">
    <source>
        <dbReference type="ARBA" id="ARBA00004167"/>
    </source>
</evidence>
<evidence type="ECO:0000256" key="7">
    <source>
        <dbReference type="ARBA" id="ARBA00039521"/>
    </source>
</evidence>
<protein>
    <recommendedName>
        <fullName evidence="7">Glycophorin-A</fullName>
    </recommendedName>
</protein>